<comment type="caution">
    <text evidence="2">The sequence shown here is derived from an EMBL/GenBank/DDBJ whole genome shotgun (WGS) entry which is preliminary data.</text>
</comment>
<keyword evidence="1" id="KW-1133">Transmembrane helix</keyword>
<dbReference type="RefSeq" id="XP_044544153.1">
    <property type="nucleotide sequence ID" value="XM_044685888.1"/>
</dbReference>
<keyword evidence="1" id="KW-0812">Transmembrane</keyword>
<keyword evidence="1" id="KW-0472">Membrane</keyword>
<dbReference type="GeneID" id="68102807"/>
<evidence type="ECO:0000313" key="3">
    <source>
        <dbReference type="Proteomes" id="UP000816034"/>
    </source>
</evidence>
<organism evidence="2 3">
    <name type="scientific">Naegleria lovaniensis</name>
    <name type="common">Amoeba</name>
    <dbReference type="NCBI Taxonomy" id="51637"/>
    <lineage>
        <taxon>Eukaryota</taxon>
        <taxon>Discoba</taxon>
        <taxon>Heterolobosea</taxon>
        <taxon>Tetramitia</taxon>
        <taxon>Eutetramitia</taxon>
        <taxon>Vahlkampfiidae</taxon>
        <taxon>Naegleria</taxon>
    </lineage>
</organism>
<dbReference type="EMBL" id="PYSW02000041">
    <property type="protein sequence ID" value="KAG2374979.1"/>
    <property type="molecule type" value="Genomic_DNA"/>
</dbReference>
<gene>
    <name evidence="2" type="ORF">C9374_010353</name>
</gene>
<proteinExistence type="predicted"/>
<reference evidence="2 3" key="1">
    <citation type="journal article" date="2018" name="BMC Genomics">
        <title>The genome of Naegleria lovaniensis, the basis for a comparative approach to unravel pathogenicity factors of the human pathogenic amoeba N. fowleri.</title>
        <authorList>
            <person name="Liechti N."/>
            <person name="Schurch N."/>
            <person name="Bruggmann R."/>
            <person name="Wittwer M."/>
        </authorList>
    </citation>
    <scope>NUCLEOTIDE SEQUENCE [LARGE SCALE GENOMIC DNA]</scope>
    <source>
        <strain evidence="2 3">ATCC 30569</strain>
    </source>
</reference>
<evidence type="ECO:0000256" key="1">
    <source>
        <dbReference type="SAM" id="Phobius"/>
    </source>
</evidence>
<dbReference type="AlphaFoldDB" id="A0AA88GGQ1"/>
<feature type="transmembrane region" description="Helical" evidence="1">
    <location>
        <begin position="737"/>
        <end position="755"/>
    </location>
</feature>
<evidence type="ECO:0000313" key="2">
    <source>
        <dbReference type="EMBL" id="KAG2374979.1"/>
    </source>
</evidence>
<protein>
    <submittedName>
        <fullName evidence="2">Uncharacterized protein</fullName>
    </submittedName>
</protein>
<accession>A0AA88GGQ1</accession>
<feature type="transmembrane region" description="Helical" evidence="1">
    <location>
        <begin position="668"/>
        <end position="690"/>
    </location>
</feature>
<name>A0AA88GGQ1_NAELO</name>
<dbReference type="Proteomes" id="UP000816034">
    <property type="component" value="Unassembled WGS sequence"/>
</dbReference>
<sequence length="790" mass="92123">MSQSIPQQVLLQEPPTNPNVEEFGIVCYILKNISNNNTSSTTTTTTTLDHHDSVFSSSSALVRTPIFIPCHLWLHRIGPYLDPYDFLFGLFTVFERSIYSKTDFEHQGMNDERTYTNSLSSLLLPIGKKRGMVEIEQQYSLFFSHIALTVLKRIMLGKDNNIMNNNNNNNAIVMNGIPRSFVRAQATRWKVPSLNEFIQIIYEPPSSGHELNFSSHTYRSWVKYAKKIIFHWRSMTFSIDHLNQHMSIPLEQQASELTIHDIRWNVCLSLHENINWSSSSTRNSQDLKDTLDMVMLPARLCDAATMRRSNAGFSLIQLRFSKKFLAYKLESLINYGVSNTSDSKYLRVTPENVTSIAKSFFKNKIEKLKEICSGSMKRSTTNEVAFDNPFIMPEWIQVTGSLSIPTQTQSLFKLYVIEVHDFELLETTREKQHSYNADQTDTILTNILYHQHELLKQSHFDIENANSKFMTGLINCKSATLLHMDVRDNKRLAFKVEPHVKLEQQVKTTLMERVKKFFEEFDSSYVLEHEHERTNIMTLYHIHPKLYPMYGLKWPSSIGTIRPLKYLLKPGDSIRFKGRLLDSKTVLAYEVRLNKPSLYICTPYELLNDFLFKGSFLGLSFYLTYKKLYLDYLEALKEAGSDSRDMSLSQYLMYSMAKETLKLNIGLLIYYIMVSWPSKFIQMFASLFGFKKLPVGNDFVNRVLENINAVILFAFLVESRRTDSQFHKLSASFITDYMIWIAKWYLLFFGYKMGYSAMPTFIKAGSRVFGYLRQKFYQVRWFFFDKFFNK</sequence>
<keyword evidence="3" id="KW-1185">Reference proteome</keyword>